<dbReference type="Proteomes" id="UP000198728">
    <property type="component" value="Unassembled WGS sequence"/>
</dbReference>
<name>A0A1I1P8G2_9RHOB</name>
<keyword evidence="1" id="KW-1133">Transmembrane helix</keyword>
<evidence type="ECO:0000313" key="2">
    <source>
        <dbReference type="EMBL" id="SFD06221.1"/>
    </source>
</evidence>
<dbReference type="EMBL" id="FOLG01000014">
    <property type="protein sequence ID" value="SFD06221.1"/>
    <property type="molecule type" value="Genomic_DNA"/>
</dbReference>
<dbReference type="AlphaFoldDB" id="A0A1I1P8G2"/>
<protein>
    <submittedName>
        <fullName evidence="2">Uncharacterized protein</fullName>
    </submittedName>
</protein>
<accession>A0A1I1P8G2</accession>
<keyword evidence="1" id="KW-0472">Membrane</keyword>
<organism evidence="2 3">
    <name type="scientific">Tropicimonas isoalkanivorans</name>
    <dbReference type="NCBI Taxonomy" id="441112"/>
    <lineage>
        <taxon>Bacteria</taxon>
        <taxon>Pseudomonadati</taxon>
        <taxon>Pseudomonadota</taxon>
        <taxon>Alphaproteobacteria</taxon>
        <taxon>Rhodobacterales</taxon>
        <taxon>Roseobacteraceae</taxon>
        <taxon>Tropicimonas</taxon>
    </lineage>
</organism>
<feature type="transmembrane region" description="Helical" evidence="1">
    <location>
        <begin position="35"/>
        <end position="52"/>
    </location>
</feature>
<evidence type="ECO:0000256" key="1">
    <source>
        <dbReference type="SAM" id="Phobius"/>
    </source>
</evidence>
<proteinExistence type="predicted"/>
<gene>
    <name evidence="2" type="ORF">SAMN04488094_11463</name>
</gene>
<reference evidence="2 3" key="1">
    <citation type="submission" date="2016-10" db="EMBL/GenBank/DDBJ databases">
        <authorList>
            <person name="de Groot N.N."/>
        </authorList>
    </citation>
    <scope>NUCLEOTIDE SEQUENCE [LARGE SCALE GENOMIC DNA]</scope>
    <source>
        <strain evidence="2 3">DSM 19548</strain>
    </source>
</reference>
<dbReference type="STRING" id="441112.SAMN04488094_11463"/>
<feature type="transmembrane region" description="Helical" evidence="1">
    <location>
        <begin position="6"/>
        <end position="23"/>
    </location>
</feature>
<keyword evidence="1" id="KW-0812">Transmembrane</keyword>
<keyword evidence="3" id="KW-1185">Reference proteome</keyword>
<sequence>MNIDPDLVFVVGIILGAAAFPALLNSFTHGRAPKVTALLFLASFSMITYSVVQRPSGYAVAELPGVFKRVLTHTVN</sequence>
<dbReference type="RefSeq" id="WP_093362277.1">
    <property type="nucleotide sequence ID" value="NZ_FOLG01000014.1"/>
</dbReference>
<evidence type="ECO:0000313" key="3">
    <source>
        <dbReference type="Proteomes" id="UP000198728"/>
    </source>
</evidence>
<dbReference type="OrthoDB" id="7875801at2"/>